<keyword evidence="1" id="KW-0479">Metal-binding</keyword>
<keyword evidence="5" id="KW-1185">Reference proteome</keyword>
<evidence type="ECO:0000259" key="3">
    <source>
        <dbReference type="Pfam" id="PF03936"/>
    </source>
</evidence>
<keyword evidence="2" id="KW-1133">Transmembrane helix</keyword>
<evidence type="ECO:0000313" key="5">
    <source>
        <dbReference type="Proteomes" id="UP000593574"/>
    </source>
</evidence>
<dbReference type="GO" id="GO:0000287">
    <property type="term" value="F:magnesium ion binding"/>
    <property type="evidence" value="ECO:0007669"/>
    <property type="project" value="InterPro"/>
</dbReference>
<dbReference type="Gene3D" id="1.10.600.10">
    <property type="entry name" value="Farnesyl Diphosphate Synthase"/>
    <property type="match status" value="1"/>
</dbReference>
<name>A0A7J8ZY72_9ROSI</name>
<dbReference type="Proteomes" id="UP000593574">
    <property type="component" value="Unassembled WGS sequence"/>
</dbReference>
<dbReference type="PANTHER" id="PTHR31225:SF240">
    <property type="entry name" value="(+)-DELTA-CADINENE SYNTHASE"/>
    <property type="match status" value="1"/>
</dbReference>
<keyword evidence="2" id="KW-0812">Transmembrane</keyword>
<feature type="transmembrane region" description="Helical" evidence="2">
    <location>
        <begin position="23"/>
        <end position="44"/>
    </location>
</feature>
<evidence type="ECO:0000313" key="4">
    <source>
        <dbReference type="EMBL" id="MBA0716542.1"/>
    </source>
</evidence>
<protein>
    <recommendedName>
        <fullName evidence="3">Terpene synthase metal-binding domain-containing protein</fullName>
    </recommendedName>
</protein>
<dbReference type="GO" id="GO:0010333">
    <property type="term" value="F:terpene synthase activity"/>
    <property type="evidence" value="ECO:0007669"/>
    <property type="project" value="InterPro"/>
</dbReference>
<dbReference type="PANTHER" id="PTHR31225">
    <property type="entry name" value="OS04G0344100 PROTEIN-RELATED"/>
    <property type="match status" value="1"/>
</dbReference>
<reference evidence="4 5" key="1">
    <citation type="journal article" date="2019" name="Genome Biol. Evol.">
        <title>Insights into the evolution of the New World diploid cottons (Gossypium, subgenus Houzingenia) based on genome sequencing.</title>
        <authorList>
            <person name="Grover C.E."/>
            <person name="Arick M.A. 2nd"/>
            <person name="Thrash A."/>
            <person name="Conover J.L."/>
            <person name="Sanders W.S."/>
            <person name="Peterson D.G."/>
            <person name="Frelichowski J.E."/>
            <person name="Scheffler J.A."/>
            <person name="Scheffler B.E."/>
            <person name="Wendel J.F."/>
        </authorList>
    </citation>
    <scope>NUCLEOTIDE SEQUENCE [LARGE SCALE GENOMIC DNA]</scope>
    <source>
        <strain evidence="4">4</strain>
        <tissue evidence="4">Leaf</tissue>
    </source>
</reference>
<dbReference type="InterPro" id="IPR005630">
    <property type="entry name" value="Terpene_synthase_metal-bd"/>
</dbReference>
<evidence type="ECO:0000256" key="2">
    <source>
        <dbReference type="SAM" id="Phobius"/>
    </source>
</evidence>
<comment type="caution">
    <text evidence="4">The sequence shown here is derived from an EMBL/GenBank/DDBJ whole genome shotgun (WGS) entry which is preliminary data.</text>
</comment>
<organism evidence="4 5">
    <name type="scientific">Gossypium laxum</name>
    <dbReference type="NCBI Taxonomy" id="34288"/>
    <lineage>
        <taxon>Eukaryota</taxon>
        <taxon>Viridiplantae</taxon>
        <taxon>Streptophyta</taxon>
        <taxon>Embryophyta</taxon>
        <taxon>Tracheophyta</taxon>
        <taxon>Spermatophyta</taxon>
        <taxon>Magnoliopsida</taxon>
        <taxon>eudicotyledons</taxon>
        <taxon>Gunneridae</taxon>
        <taxon>Pentapetalae</taxon>
        <taxon>rosids</taxon>
        <taxon>malvids</taxon>
        <taxon>Malvales</taxon>
        <taxon>Malvaceae</taxon>
        <taxon>Malvoideae</taxon>
        <taxon>Gossypium</taxon>
    </lineage>
</organism>
<evidence type="ECO:0000256" key="1">
    <source>
        <dbReference type="ARBA" id="ARBA00022723"/>
    </source>
</evidence>
<dbReference type="InterPro" id="IPR008949">
    <property type="entry name" value="Isoprenoid_synthase_dom_sf"/>
</dbReference>
<dbReference type="SUPFAM" id="SSF48576">
    <property type="entry name" value="Terpenoid synthases"/>
    <property type="match status" value="1"/>
</dbReference>
<dbReference type="Pfam" id="PF03936">
    <property type="entry name" value="Terpene_synth_C"/>
    <property type="match status" value="1"/>
</dbReference>
<sequence>MVEAINWFHENYVPKMEEHMRNAILSAGYIMLTLAPFIGMGDLVTPKIFNWASTNPKIIAASSIVARLMDDIASHKFEQERGHCASAVECNMREYGVSEQEACIELKKQVENARKDINYELMFSEISKVVPMPVLMRSLNLTKVIDFIYKDGEDQYTHVGKNSKDGIASLLINPISLST</sequence>
<accession>A0A7J8ZY72</accession>
<gene>
    <name evidence="4" type="ORF">Golax_015364</name>
</gene>
<dbReference type="AlphaFoldDB" id="A0A7J8ZY72"/>
<dbReference type="GO" id="GO:0016114">
    <property type="term" value="P:terpenoid biosynthetic process"/>
    <property type="evidence" value="ECO:0007669"/>
    <property type="project" value="InterPro"/>
</dbReference>
<dbReference type="InterPro" id="IPR050148">
    <property type="entry name" value="Terpene_synthase-like"/>
</dbReference>
<feature type="domain" description="Terpene synthase metal-binding" evidence="3">
    <location>
        <begin position="2"/>
        <end position="116"/>
    </location>
</feature>
<proteinExistence type="predicted"/>
<dbReference type="EMBL" id="JABEZV010000007">
    <property type="protein sequence ID" value="MBA0716542.1"/>
    <property type="molecule type" value="Genomic_DNA"/>
</dbReference>
<keyword evidence="2" id="KW-0472">Membrane</keyword>